<feature type="chain" id="PRO_5043702776" evidence="2">
    <location>
        <begin position="20"/>
        <end position="414"/>
    </location>
</feature>
<feature type="signal peptide" evidence="2">
    <location>
        <begin position="1"/>
        <end position="19"/>
    </location>
</feature>
<gene>
    <name evidence="3" type="ORF">D4A81_03585</name>
</gene>
<dbReference type="Proteomes" id="UP000265562">
    <property type="component" value="Chromosome"/>
</dbReference>
<dbReference type="OrthoDB" id="2075429at2"/>
<evidence type="ECO:0000313" key="4">
    <source>
        <dbReference type="Proteomes" id="UP000265562"/>
    </source>
</evidence>
<organism evidence="3 4">
    <name type="scientific">Lachnoanaerobaculum umeaense</name>
    <dbReference type="NCBI Taxonomy" id="617123"/>
    <lineage>
        <taxon>Bacteria</taxon>
        <taxon>Bacillati</taxon>
        <taxon>Bacillota</taxon>
        <taxon>Clostridia</taxon>
        <taxon>Lachnospirales</taxon>
        <taxon>Lachnospiraceae</taxon>
        <taxon>Lachnoanaerobaculum</taxon>
    </lineage>
</organism>
<proteinExistence type="predicted"/>
<feature type="region of interest" description="Disordered" evidence="1">
    <location>
        <begin position="220"/>
        <end position="240"/>
    </location>
</feature>
<name>A0A385PYL7_9FIRM</name>
<feature type="compositionally biased region" description="Polar residues" evidence="1">
    <location>
        <begin position="329"/>
        <end position="355"/>
    </location>
</feature>
<dbReference type="EMBL" id="CP032364">
    <property type="protein sequence ID" value="AYA99092.1"/>
    <property type="molecule type" value="Genomic_DNA"/>
</dbReference>
<feature type="compositionally biased region" description="Low complexity" evidence="1">
    <location>
        <begin position="307"/>
        <end position="328"/>
    </location>
</feature>
<dbReference type="AlphaFoldDB" id="A0A385PYL7"/>
<keyword evidence="2" id="KW-0732">Signal</keyword>
<dbReference type="RefSeq" id="WP_111525439.1">
    <property type="nucleotide sequence ID" value="NZ_CP032364.1"/>
</dbReference>
<feature type="compositionally biased region" description="Low complexity" evidence="1">
    <location>
        <begin position="278"/>
        <end position="287"/>
    </location>
</feature>
<evidence type="ECO:0000313" key="3">
    <source>
        <dbReference type="EMBL" id="AYA99092.1"/>
    </source>
</evidence>
<feature type="region of interest" description="Disordered" evidence="1">
    <location>
        <begin position="278"/>
        <end position="381"/>
    </location>
</feature>
<protein>
    <submittedName>
        <fullName evidence="3">Uncharacterized protein</fullName>
    </submittedName>
</protein>
<dbReference type="KEGG" id="lua:D4A81_03585"/>
<feature type="compositionally biased region" description="Polar residues" evidence="1">
    <location>
        <begin position="220"/>
        <end position="233"/>
    </location>
</feature>
<reference evidence="3 4" key="1">
    <citation type="submission" date="2018-09" db="EMBL/GenBank/DDBJ databases">
        <title>Genome sequencing of Lachnoanaerobaculum umeaense DSM 23576.</title>
        <authorList>
            <person name="Kook J.-K."/>
            <person name="Park S.-N."/>
            <person name="Lim Y.K."/>
        </authorList>
    </citation>
    <scope>NUCLEOTIDE SEQUENCE [LARGE SCALE GENOMIC DNA]</scope>
    <source>
        <strain evidence="4">DSM 23576 \ CCUG 58757</strain>
    </source>
</reference>
<sequence length="414" mass="42660">MKLNLSKRALSLALSLALATPIISTTALPTLNVMAGSFATHPTVAQGHAIPNTDAITISGNTVTVSLEGSGISDAIKATTSIDIVNNTGNTVVSAPTLTWSGTSGAWRGFSFQLPANWQTLFHNSEQMGIKVTSTVGTSTFSAVANKIINNDTQISIEIPTVGDTALSTKVIGGSLYNNSVAESLNDYTYEYTIAPKTSATITAAVANNIFNASADITPLSNREATPDTSGNFTLELPSGKSIQSLSSNDAIYVRRTAKNSNAQFIFIINDVKAATPAPAVATPSTPNKATESNATVKPATPSVATNSNSRKSSGGGSSYSSNKRSASVNTTTNQGPAQNPATPATNTGNQNTAGDASKVPSTAGPGSNTKTRGKFSVPKTADNIDMTRNIMMLLGSFIAMGIVAGATKKKDEQ</sequence>
<accession>A0A385PYL7</accession>
<evidence type="ECO:0000256" key="2">
    <source>
        <dbReference type="SAM" id="SignalP"/>
    </source>
</evidence>
<evidence type="ECO:0000256" key="1">
    <source>
        <dbReference type="SAM" id="MobiDB-lite"/>
    </source>
</evidence>
<keyword evidence="4" id="KW-1185">Reference proteome</keyword>